<dbReference type="STRING" id="351656.Xvie_03943"/>
<evidence type="ECO:0000313" key="1">
    <source>
        <dbReference type="EMBL" id="OTA14165.1"/>
    </source>
</evidence>
<protein>
    <submittedName>
        <fullName evidence="1">Uncharacterized protein</fullName>
    </submittedName>
</protein>
<comment type="caution">
    <text evidence="1">The sequence shown here is derived from an EMBL/GenBank/DDBJ whole genome shotgun (WGS) entry which is preliminary data.</text>
</comment>
<proteinExistence type="predicted"/>
<dbReference type="Proteomes" id="UP000194350">
    <property type="component" value="Unassembled WGS sequence"/>
</dbReference>
<organism evidence="1 2">
    <name type="scientific">Xenorhabdus vietnamensis</name>
    <dbReference type="NCBI Taxonomy" id="351656"/>
    <lineage>
        <taxon>Bacteria</taxon>
        <taxon>Pseudomonadati</taxon>
        <taxon>Pseudomonadota</taxon>
        <taxon>Gammaproteobacteria</taxon>
        <taxon>Enterobacterales</taxon>
        <taxon>Morganellaceae</taxon>
        <taxon>Xenorhabdus</taxon>
    </lineage>
</organism>
<dbReference type="RefSeq" id="WP_167376333.1">
    <property type="nucleotide sequence ID" value="NZ_CAWNGD010000091.1"/>
</dbReference>
<dbReference type="AlphaFoldDB" id="A0A1Y2S6D6"/>
<dbReference type="EMBL" id="MUBJ01000046">
    <property type="protein sequence ID" value="OTA14165.1"/>
    <property type="molecule type" value="Genomic_DNA"/>
</dbReference>
<keyword evidence="2" id="KW-1185">Reference proteome</keyword>
<reference evidence="1 2" key="1">
    <citation type="submission" date="2016-10" db="EMBL/GenBank/DDBJ databases">
        <title>Systematic genetic and metabolomic analysis of Xenorhabdus and Photorhabdus spp., highlights the requirements for a dual symbiotic and pathogenic life style.</title>
        <authorList>
            <person name="Tobias N.J."/>
            <person name="Wolff H."/>
            <person name="Djahanschiri B."/>
            <person name="Pidot S.J."/>
            <person name="Stinear T.P."/>
            <person name="Ebersberger I."/>
            <person name="Bode H.B."/>
        </authorList>
    </citation>
    <scope>NUCLEOTIDE SEQUENCE [LARGE SCALE GENOMIC DNA]</scope>
    <source>
        <strain evidence="1 2">DSM 22392</strain>
    </source>
</reference>
<accession>A0A1Y2S6D6</accession>
<gene>
    <name evidence="1" type="ORF">Xvie_03943</name>
</gene>
<sequence length="45" mass="5300">MEKRIEELESRVVELEKQLTGCLRTVHNKLKYNAIFEGKINLQPT</sequence>
<evidence type="ECO:0000313" key="2">
    <source>
        <dbReference type="Proteomes" id="UP000194350"/>
    </source>
</evidence>
<name>A0A1Y2S6D6_9GAMM</name>